<evidence type="ECO:0000256" key="1">
    <source>
        <dbReference type="SAM" id="MobiDB-lite"/>
    </source>
</evidence>
<organism evidence="3 4">
    <name type="scientific">Saezia sanguinis</name>
    <dbReference type="NCBI Taxonomy" id="1965230"/>
    <lineage>
        <taxon>Bacteria</taxon>
        <taxon>Pseudomonadati</taxon>
        <taxon>Pseudomonadota</taxon>
        <taxon>Betaproteobacteria</taxon>
        <taxon>Burkholderiales</taxon>
        <taxon>Saeziaceae</taxon>
        <taxon>Saezia</taxon>
    </lineage>
</organism>
<sequence>MVPPEFVHVPHEKTALAARIAAQRTRLMASAPRQHEDADTLPAQTLAAESPNVFPRSKTMRALIKNPSLAACAGLAVLLLPLLLRRGGYKRVWRWAGVISPLVLNWLEKKHQKKHPPAP</sequence>
<proteinExistence type="predicted"/>
<gene>
    <name evidence="3" type="ORF">CUZ56_02024</name>
</gene>
<comment type="caution">
    <text evidence="3">The sequence shown here is derived from an EMBL/GenBank/DDBJ whole genome shotgun (WGS) entry which is preliminary data.</text>
</comment>
<dbReference type="AlphaFoldDB" id="A0A433SC17"/>
<evidence type="ECO:0000313" key="3">
    <source>
        <dbReference type="EMBL" id="RUS66298.1"/>
    </source>
</evidence>
<feature type="region of interest" description="Disordered" evidence="1">
    <location>
        <begin position="30"/>
        <end position="50"/>
    </location>
</feature>
<accession>A0A433SC17</accession>
<dbReference type="Proteomes" id="UP000286947">
    <property type="component" value="Unassembled WGS sequence"/>
</dbReference>
<evidence type="ECO:0000313" key="4">
    <source>
        <dbReference type="Proteomes" id="UP000286947"/>
    </source>
</evidence>
<keyword evidence="2" id="KW-1133">Transmembrane helix</keyword>
<keyword evidence="2" id="KW-0812">Transmembrane</keyword>
<protein>
    <submittedName>
        <fullName evidence="3">Uncharacterized protein</fullName>
    </submittedName>
</protein>
<keyword evidence="4" id="KW-1185">Reference proteome</keyword>
<evidence type="ECO:0000256" key="2">
    <source>
        <dbReference type="SAM" id="Phobius"/>
    </source>
</evidence>
<keyword evidence="2" id="KW-0472">Membrane</keyword>
<reference evidence="3 4" key="1">
    <citation type="submission" date="2018-01" db="EMBL/GenBank/DDBJ databases">
        <title>Saezia sanguinis gen. nov., sp. nov., in the order Burkholderiales isolated from human blood.</title>
        <authorList>
            <person name="Medina-Pascual M.J."/>
            <person name="Valdezate S."/>
            <person name="Monzon S."/>
            <person name="Cuesta I."/>
            <person name="Carrasco G."/>
            <person name="Villalon P."/>
            <person name="Saez-Nieto J.A."/>
        </authorList>
    </citation>
    <scope>NUCLEOTIDE SEQUENCE [LARGE SCALE GENOMIC DNA]</scope>
    <source>
        <strain evidence="3 4">CNM695-12</strain>
    </source>
</reference>
<name>A0A433SC17_9BURK</name>
<dbReference type="EMBL" id="PQSP01000005">
    <property type="protein sequence ID" value="RUS66298.1"/>
    <property type="molecule type" value="Genomic_DNA"/>
</dbReference>
<feature type="transmembrane region" description="Helical" evidence="2">
    <location>
        <begin position="67"/>
        <end position="84"/>
    </location>
</feature>